<dbReference type="PANTHER" id="PTHR43802:SF1">
    <property type="entry name" value="IP11341P-RELATED"/>
    <property type="match status" value="1"/>
</dbReference>
<dbReference type="EMBL" id="JACCFK010000001">
    <property type="protein sequence ID" value="NYI88836.1"/>
    <property type="molecule type" value="Genomic_DNA"/>
</dbReference>
<evidence type="ECO:0000256" key="1">
    <source>
        <dbReference type="ARBA" id="ARBA00005254"/>
    </source>
</evidence>
<dbReference type="PANTHER" id="PTHR43802">
    <property type="entry name" value="ENOYL-COA HYDRATASE"/>
    <property type="match status" value="1"/>
</dbReference>
<comment type="similarity">
    <text evidence="1">Belongs to the enoyl-CoA hydratase/isomerase family.</text>
</comment>
<organism evidence="2 3">
    <name type="scientific">Amycolatopsis endophytica</name>
    <dbReference type="NCBI Taxonomy" id="860233"/>
    <lineage>
        <taxon>Bacteria</taxon>
        <taxon>Bacillati</taxon>
        <taxon>Actinomycetota</taxon>
        <taxon>Actinomycetes</taxon>
        <taxon>Pseudonocardiales</taxon>
        <taxon>Pseudonocardiaceae</taxon>
        <taxon>Amycolatopsis</taxon>
    </lineage>
</organism>
<dbReference type="Proteomes" id="UP000549616">
    <property type="component" value="Unassembled WGS sequence"/>
</dbReference>
<keyword evidence="3" id="KW-1185">Reference proteome</keyword>
<dbReference type="SUPFAM" id="SSF52096">
    <property type="entry name" value="ClpP/crotonase"/>
    <property type="match status" value="1"/>
</dbReference>
<dbReference type="Gene3D" id="3.90.226.10">
    <property type="entry name" value="2-enoyl-CoA Hydratase, Chain A, domain 1"/>
    <property type="match status" value="1"/>
</dbReference>
<gene>
    <name evidence="2" type="ORF">HNR02_002159</name>
</gene>
<name>A0A853B2G7_9PSEU</name>
<accession>A0A853B2G7</accession>
<dbReference type="InterPro" id="IPR001753">
    <property type="entry name" value="Enoyl-CoA_hydra/iso"/>
</dbReference>
<dbReference type="Pfam" id="PF00378">
    <property type="entry name" value="ECH_1"/>
    <property type="match status" value="1"/>
</dbReference>
<dbReference type="CDD" id="cd06558">
    <property type="entry name" value="crotonase-like"/>
    <property type="match status" value="1"/>
</dbReference>
<dbReference type="InterPro" id="IPR029045">
    <property type="entry name" value="ClpP/crotonase-like_dom_sf"/>
</dbReference>
<reference evidence="2 3" key="1">
    <citation type="submission" date="2020-07" db="EMBL/GenBank/DDBJ databases">
        <title>Sequencing the genomes of 1000 actinobacteria strains.</title>
        <authorList>
            <person name="Klenk H.-P."/>
        </authorList>
    </citation>
    <scope>NUCLEOTIDE SEQUENCE [LARGE SCALE GENOMIC DNA]</scope>
    <source>
        <strain evidence="2 3">DSM 104006</strain>
    </source>
</reference>
<dbReference type="RefSeq" id="WP_179773015.1">
    <property type="nucleotide sequence ID" value="NZ_JACCFK010000001.1"/>
</dbReference>
<sequence>MTDDVTMERTGFVADIVIHRGPANFFDADVLRRVADLGERVSTEDDIRVIVLSSAGKHFCAGADFGSGSLADDRDRAAAEIYEHGARLFDLPLPIVAAVQGAAVGGGLGLACAADFRVASPATRFTANFTALGFHHGFGLSVTLPRIVGPQRALDMLLTGRRVDGTEALRTGLADRLVEPGDERTGALALAEDIAALAPLAVRSCRRTLRAELAAEVRAALAHELEEQRRLWRTEDSRIGIAAARARTEPVFTGR</sequence>
<dbReference type="GO" id="GO:0003824">
    <property type="term" value="F:catalytic activity"/>
    <property type="evidence" value="ECO:0007669"/>
    <property type="project" value="UniProtKB-ARBA"/>
</dbReference>
<evidence type="ECO:0000313" key="2">
    <source>
        <dbReference type="EMBL" id="NYI88836.1"/>
    </source>
</evidence>
<evidence type="ECO:0000313" key="3">
    <source>
        <dbReference type="Proteomes" id="UP000549616"/>
    </source>
</evidence>
<comment type="caution">
    <text evidence="2">The sequence shown here is derived from an EMBL/GenBank/DDBJ whole genome shotgun (WGS) entry which is preliminary data.</text>
</comment>
<dbReference type="AlphaFoldDB" id="A0A853B2G7"/>
<protein>
    <submittedName>
        <fullName evidence="2">Enoyl-CoA hydratase/carnithine racemase</fullName>
    </submittedName>
</protein>
<proteinExistence type="inferred from homology"/>